<proteinExistence type="inferred from homology"/>
<dbReference type="GO" id="GO:0005840">
    <property type="term" value="C:ribosome"/>
    <property type="evidence" value="ECO:0007669"/>
    <property type="project" value="UniProtKB-KW"/>
</dbReference>
<comment type="caution">
    <text evidence="6">The sequence shown here is derived from an EMBL/GenBank/DDBJ whole genome shotgun (WGS) entry which is preliminary data.</text>
</comment>
<dbReference type="GO" id="GO:0003735">
    <property type="term" value="F:structural constituent of ribosome"/>
    <property type="evidence" value="ECO:0007669"/>
    <property type="project" value="InterPro"/>
</dbReference>
<evidence type="ECO:0000313" key="6">
    <source>
        <dbReference type="EMBL" id="CAF4117624.1"/>
    </source>
</evidence>
<gene>
    <name evidence="6" type="ORF">OTI717_LOCUS34759</name>
</gene>
<evidence type="ECO:0000313" key="7">
    <source>
        <dbReference type="Proteomes" id="UP000663823"/>
    </source>
</evidence>
<comment type="similarity">
    <text evidence="1 4">Belongs to the eukaryotic ribosomal protein eS12 family.</text>
</comment>
<dbReference type="PANTHER" id="PTHR11843">
    <property type="entry name" value="40S RIBOSOMAL PROTEIN S12"/>
    <property type="match status" value="1"/>
</dbReference>
<dbReference type="PRINTS" id="PR00972">
    <property type="entry name" value="RIBSOMALS12E"/>
</dbReference>
<evidence type="ECO:0000256" key="1">
    <source>
        <dbReference type="ARBA" id="ARBA00005824"/>
    </source>
</evidence>
<name>A0A819W3S7_9BILA</name>
<dbReference type="AlphaFoldDB" id="A0A819W3S7"/>
<keyword evidence="2 4" id="KW-0689">Ribosomal protein</keyword>
<dbReference type="EMBL" id="CAJOAX010012727">
    <property type="protein sequence ID" value="CAF4117624.1"/>
    <property type="molecule type" value="Genomic_DNA"/>
</dbReference>
<dbReference type="Gene3D" id="3.30.1330.30">
    <property type="match status" value="1"/>
</dbReference>
<keyword evidence="3 4" id="KW-0687">Ribonucleoprotein</keyword>
<evidence type="ECO:0000256" key="3">
    <source>
        <dbReference type="ARBA" id="ARBA00023274"/>
    </source>
</evidence>
<dbReference type="InterPro" id="IPR029064">
    <property type="entry name" value="Ribosomal_eL30-like_sf"/>
</dbReference>
<dbReference type="InterPro" id="IPR004038">
    <property type="entry name" value="Ribosomal_eL8/eL30/eS12/Gad45"/>
</dbReference>
<evidence type="ECO:0000256" key="2">
    <source>
        <dbReference type="ARBA" id="ARBA00022980"/>
    </source>
</evidence>
<dbReference type="SUPFAM" id="SSF55315">
    <property type="entry name" value="L30e-like"/>
    <property type="match status" value="1"/>
</dbReference>
<evidence type="ECO:0000256" key="4">
    <source>
        <dbReference type="RuleBase" id="RU000670"/>
    </source>
</evidence>
<dbReference type="InterPro" id="IPR000530">
    <property type="entry name" value="Ribosomal_eS12"/>
</dbReference>
<protein>
    <recommendedName>
        <fullName evidence="4">40S ribosomal protein S12</fullName>
    </recommendedName>
</protein>
<accession>A0A819W3S7</accession>
<dbReference type="Proteomes" id="UP000663823">
    <property type="component" value="Unassembled WGS sequence"/>
</dbReference>
<sequence>SVKALDRREAHLCVLASNCDEQNYVKLIEALCAEHNINLLRVDDNKKLGEWAGLCKLDKDGKARKVVRCSCCVVRDFGDETQAHDQLLEYMKKNKQSA</sequence>
<feature type="domain" description="Ribosomal protein eL8/eL30/eS12/Gadd45" evidence="5">
    <location>
        <begin position="2"/>
        <end position="73"/>
    </location>
</feature>
<reference evidence="6" key="1">
    <citation type="submission" date="2021-02" db="EMBL/GenBank/DDBJ databases">
        <authorList>
            <person name="Nowell W R."/>
        </authorList>
    </citation>
    <scope>NUCLEOTIDE SEQUENCE</scope>
</reference>
<evidence type="ECO:0000259" key="5">
    <source>
        <dbReference type="Pfam" id="PF01248"/>
    </source>
</evidence>
<dbReference type="GO" id="GO:1990904">
    <property type="term" value="C:ribonucleoprotein complex"/>
    <property type="evidence" value="ECO:0007669"/>
    <property type="project" value="UniProtKB-KW"/>
</dbReference>
<organism evidence="6 7">
    <name type="scientific">Rotaria sordida</name>
    <dbReference type="NCBI Taxonomy" id="392033"/>
    <lineage>
        <taxon>Eukaryota</taxon>
        <taxon>Metazoa</taxon>
        <taxon>Spiralia</taxon>
        <taxon>Gnathifera</taxon>
        <taxon>Rotifera</taxon>
        <taxon>Eurotatoria</taxon>
        <taxon>Bdelloidea</taxon>
        <taxon>Philodinida</taxon>
        <taxon>Philodinidae</taxon>
        <taxon>Rotaria</taxon>
    </lineage>
</organism>
<dbReference type="Pfam" id="PF01248">
    <property type="entry name" value="Ribosomal_L7Ae"/>
    <property type="match status" value="1"/>
</dbReference>
<dbReference type="GO" id="GO:0006412">
    <property type="term" value="P:translation"/>
    <property type="evidence" value="ECO:0007669"/>
    <property type="project" value="InterPro"/>
</dbReference>
<feature type="non-terminal residue" evidence="6">
    <location>
        <position position="1"/>
    </location>
</feature>